<evidence type="ECO:0000256" key="4">
    <source>
        <dbReference type="ARBA" id="ARBA00022825"/>
    </source>
</evidence>
<dbReference type="RefSeq" id="WP_116178040.1">
    <property type="nucleotide sequence ID" value="NZ_CP144375.1"/>
</dbReference>
<dbReference type="InterPro" id="IPR050131">
    <property type="entry name" value="Peptidase_S8_subtilisin-like"/>
</dbReference>
<dbReference type="PANTHER" id="PTHR43806">
    <property type="entry name" value="PEPTIDASE S8"/>
    <property type="match status" value="1"/>
</dbReference>
<evidence type="ECO:0000256" key="7">
    <source>
        <dbReference type="SAM" id="SignalP"/>
    </source>
</evidence>
<proteinExistence type="inferred from homology"/>
<dbReference type="Gene3D" id="3.30.70.80">
    <property type="entry name" value="Peptidase S8 propeptide/proteinase inhibitor I9"/>
    <property type="match status" value="1"/>
</dbReference>
<dbReference type="InterPro" id="IPR023828">
    <property type="entry name" value="Peptidase_S8_Ser-AS"/>
</dbReference>
<dbReference type="Proteomes" id="UP000256269">
    <property type="component" value="Unassembled WGS sequence"/>
</dbReference>
<dbReference type="GO" id="GO:0004252">
    <property type="term" value="F:serine-type endopeptidase activity"/>
    <property type="evidence" value="ECO:0007669"/>
    <property type="project" value="InterPro"/>
</dbReference>
<evidence type="ECO:0000256" key="6">
    <source>
        <dbReference type="SAM" id="MobiDB-lite"/>
    </source>
</evidence>
<dbReference type="PRINTS" id="PR00723">
    <property type="entry name" value="SUBTILISIN"/>
</dbReference>
<evidence type="ECO:0000256" key="5">
    <source>
        <dbReference type="PROSITE-ProRule" id="PRU01240"/>
    </source>
</evidence>
<dbReference type="Pfam" id="PF05922">
    <property type="entry name" value="Inhibitor_I9"/>
    <property type="match status" value="1"/>
</dbReference>
<dbReference type="InterPro" id="IPR010259">
    <property type="entry name" value="S8pro/Inhibitor_I9"/>
</dbReference>
<dbReference type="GO" id="GO:0006508">
    <property type="term" value="P:proteolysis"/>
    <property type="evidence" value="ECO:0007669"/>
    <property type="project" value="UniProtKB-KW"/>
</dbReference>
<dbReference type="OrthoDB" id="3403864at2"/>
<accession>A0A3E0HC84</accession>
<dbReference type="PANTHER" id="PTHR43806:SF11">
    <property type="entry name" value="CEREVISIN-RELATED"/>
    <property type="match status" value="1"/>
</dbReference>
<protein>
    <submittedName>
        <fullName evidence="10">Peptidase inhibitor I9</fullName>
    </submittedName>
</protein>
<dbReference type="InterPro" id="IPR015500">
    <property type="entry name" value="Peptidase_S8_subtilisin-rel"/>
</dbReference>
<dbReference type="InterPro" id="IPR037045">
    <property type="entry name" value="S8pro/Inhibitor_I9_sf"/>
</dbReference>
<feature type="compositionally biased region" description="Low complexity" evidence="6">
    <location>
        <begin position="125"/>
        <end position="136"/>
    </location>
</feature>
<keyword evidence="11" id="KW-1185">Reference proteome</keyword>
<evidence type="ECO:0000256" key="1">
    <source>
        <dbReference type="ARBA" id="ARBA00011073"/>
    </source>
</evidence>
<keyword evidence="2" id="KW-0645">Protease</keyword>
<feature type="region of interest" description="Disordered" evidence="6">
    <location>
        <begin position="121"/>
        <end position="143"/>
    </location>
</feature>
<dbReference type="PROSITE" id="PS00138">
    <property type="entry name" value="SUBTILASE_SER"/>
    <property type="match status" value="1"/>
</dbReference>
<gene>
    <name evidence="10" type="ORF">BCF44_111348</name>
</gene>
<name>A0A3E0HC84_9PSEU</name>
<comment type="caution">
    <text evidence="5">Lacks conserved residue(s) required for the propagation of feature annotation.</text>
</comment>
<dbReference type="InterPro" id="IPR000209">
    <property type="entry name" value="Peptidase_S8/S53_dom"/>
</dbReference>
<reference evidence="10 11" key="1">
    <citation type="submission" date="2018-08" db="EMBL/GenBank/DDBJ databases">
        <title>Genomic Encyclopedia of Archaeal and Bacterial Type Strains, Phase II (KMG-II): from individual species to whole genera.</title>
        <authorList>
            <person name="Goeker M."/>
        </authorList>
    </citation>
    <scope>NUCLEOTIDE SEQUENCE [LARGE SCALE GENOMIC DNA]</scope>
    <source>
        <strain evidence="10 11">DSM 45791</strain>
    </source>
</reference>
<evidence type="ECO:0000259" key="9">
    <source>
        <dbReference type="Pfam" id="PF05922"/>
    </source>
</evidence>
<feature type="domain" description="Peptidase S8/S53" evidence="8">
    <location>
        <begin position="176"/>
        <end position="492"/>
    </location>
</feature>
<feature type="domain" description="Inhibitor I9" evidence="9">
    <location>
        <begin position="39"/>
        <end position="120"/>
    </location>
</feature>
<dbReference type="SUPFAM" id="SSF52743">
    <property type="entry name" value="Subtilisin-like"/>
    <property type="match status" value="1"/>
</dbReference>
<evidence type="ECO:0000259" key="8">
    <source>
        <dbReference type="Pfam" id="PF00082"/>
    </source>
</evidence>
<feature type="chain" id="PRO_5039012402" evidence="7">
    <location>
        <begin position="23"/>
        <end position="1098"/>
    </location>
</feature>
<sequence>MRLRPLAALAVGALVLAPVVPAAVSAAPADLSEGAKQSVIVVLKDQHPDAPVTKGDTDHRKALTQSDQQPLVDQAKQTGAENVKQFSVVNGFAAKVTGAEQQHLASDPRVQAVYPDLSVRKAESPTTADQAPAATTSRAACPIDPGKPLLEPEALQTTHVAYDNPSTPQAASLATGKGVKVAYIADGVDIDNPDFKRADGSRVFSDYKDFSGEGVAAPGADAEAFGDASAIAAQGRQTYDLADFTNAASQLPAGCTIRIRGVAPDASLVGLKAIASNGFGTTSAIVQAVDYAVNVDKVDVINESLGSNPYPDNNTDPWSVANRAAIAAGVTIVASSGDSGINGTIGNVASDPAIIAAGASTTYRIYSELYSALPGFSGKWASDNVSAISSGGVTERGRVVNLIAPGDEGWALCTPNPKIYIDCTNAKGQGSPVQAFGGTSMSSPLIAGAAALVIEAYERTHHGVRPAPQLVKQLLTSTATDNLDPSDRQGAGLLNAYEAVRAALSVKDGNGSPAAQGDNLVVNQTQILAEGNPGQPQAKDLTVTNTGADTQTVSAHNRTLTQQVSDEHTSVTLDGTSTTAPTWVSGYGSKYVYTTKTFTVPAGADHLDASFAYPHSGPRIVQMFLLDPTGTLTGFSLAQGLAGFGHIDVHSPKAGNWTALIEVRAAPDSVKGVIPLEFATSKYVTVGGVFPSSLTLKPGQSGTFHVLVSNPGNPGDLAAAVQLNGSKGRQLAVPVVLRTKLPSWGGSFTGTLTGGNGRPGGPAQTNVYRFDVARGQRDLGIDLTLAGDPNQVINGYLVSPDGQLLSAQNNVVSVDAKNNATGYGRSVQVYRRDPAPGEWTFVVAAANPVAGTATSQKFSGSLRYNVVDARVGNLPHTLPAGKPTTIQLQVRNTGKAALSYFVDGRSTTSDDLQVLPLNQAANVPLPQFTATQFTVPTETTGLTAAASSSEPIDLDLSTYVGLPEVLKRSGAGNVAIASLTSPQMTPGVWLAQLNQIGPFQDPSKANTANIGLVAHTQLFDAAVTSSTGDAWLGTVQANAPAVTPLVLQPGQSGTISVTITPTAPKGAKVSGFLYLDDYNQFATAGDSLKAFPYSYTVG</sequence>
<dbReference type="AlphaFoldDB" id="A0A3E0HC84"/>
<keyword evidence="7" id="KW-0732">Signal</keyword>
<dbReference type="EMBL" id="QUNO01000011">
    <property type="protein sequence ID" value="REH42043.1"/>
    <property type="molecule type" value="Genomic_DNA"/>
</dbReference>
<evidence type="ECO:0000256" key="3">
    <source>
        <dbReference type="ARBA" id="ARBA00022801"/>
    </source>
</evidence>
<comment type="caution">
    <text evidence="10">The sequence shown here is derived from an EMBL/GenBank/DDBJ whole genome shotgun (WGS) entry which is preliminary data.</text>
</comment>
<dbReference type="InterPro" id="IPR036852">
    <property type="entry name" value="Peptidase_S8/S53_dom_sf"/>
</dbReference>
<organism evidence="10 11">
    <name type="scientific">Kutzneria buriramensis</name>
    <dbReference type="NCBI Taxonomy" id="1045776"/>
    <lineage>
        <taxon>Bacteria</taxon>
        <taxon>Bacillati</taxon>
        <taxon>Actinomycetota</taxon>
        <taxon>Actinomycetes</taxon>
        <taxon>Pseudonocardiales</taxon>
        <taxon>Pseudonocardiaceae</taxon>
        <taxon>Kutzneria</taxon>
    </lineage>
</organism>
<comment type="similarity">
    <text evidence="1 5">Belongs to the peptidase S8 family.</text>
</comment>
<keyword evidence="3" id="KW-0378">Hydrolase</keyword>
<evidence type="ECO:0000313" key="11">
    <source>
        <dbReference type="Proteomes" id="UP000256269"/>
    </source>
</evidence>
<dbReference type="Pfam" id="PF00082">
    <property type="entry name" value="Peptidase_S8"/>
    <property type="match status" value="1"/>
</dbReference>
<evidence type="ECO:0000313" key="10">
    <source>
        <dbReference type="EMBL" id="REH42043.1"/>
    </source>
</evidence>
<evidence type="ECO:0000256" key="2">
    <source>
        <dbReference type="ARBA" id="ARBA00022670"/>
    </source>
</evidence>
<keyword evidence="4" id="KW-0720">Serine protease</keyword>
<feature type="signal peptide" evidence="7">
    <location>
        <begin position="1"/>
        <end position="22"/>
    </location>
</feature>
<dbReference type="PROSITE" id="PS51892">
    <property type="entry name" value="SUBTILASE"/>
    <property type="match status" value="1"/>
</dbReference>
<dbReference type="Gene3D" id="3.40.50.200">
    <property type="entry name" value="Peptidase S8/S53 domain"/>
    <property type="match status" value="1"/>
</dbReference>